<evidence type="ECO:0000256" key="3">
    <source>
        <dbReference type="ARBA" id="ARBA00022475"/>
    </source>
</evidence>
<dbReference type="PANTHER" id="PTHR48062">
    <property type="entry name" value="RECEPTOR-LIKE PROTEIN 14"/>
    <property type="match status" value="1"/>
</dbReference>
<keyword evidence="9 12" id="KW-0472">Membrane</keyword>
<comment type="similarity">
    <text evidence="2">Belongs to the RLP family.</text>
</comment>
<evidence type="ECO:0000256" key="6">
    <source>
        <dbReference type="ARBA" id="ARBA00022729"/>
    </source>
</evidence>
<dbReference type="Pfam" id="PF13855">
    <property type="entry name" value="LRR_8"/>
    <property type="match status" value="1"/>
</dbReference>
<evidence type="ECO:0000256" key="1">
    <source>
        <dbReference type="ARBA" id="ARBA00004236"/>
    </source>
</evidence>
<reference evidence="14" key="1">
    <citation type="submission" date="2025-08" db="UniProtKB">
        <authorList>
            <consortium name="RefSeq"/>
        </authorList>
    </citation>
    <scope>IDENTIFICATION</scope>
</reference>
<feature type="transmembrane region" description="Helical" evidence="12">
    <location>
        <begin position="473"/>
        <end position="496"/>
    </location>
</feature>
<keyword evidence="3" id="KW-1003">Cell membrane</keyword>
<proteinExistence type="inferred from homology"/>
<evidence type="ECO:0000256" key="11">
    <source>
        <dbReference type="ARBA" id="ARBA00037847"/>
    </source>
</evidence>
<dbReference type="InterPro" id="IPR001611">
    <property type="entry name" value="Leu-rich_rpt"/>
</dbReference>
<dbReference type="GO" id="GO:0016020">
    <property type="term" value="C:membrane"/>
    <property type="evidence" value="ECO:0007669"/>
    <property type="project" value="UniProtKB-SubCell"/>
</dbReference>
<evidence type="ECO:0000256" key="10">
    <source>
        <dbReference type="ARBA" id="ARBA00023180"/>
    </source>
</evidence>
<dbReference type="InterPro" id="IPR032675">
    <property type="entry name" value="LRR_dom_sf"/>
</dbReference>
<keyword evidence="8 12" id="KW-1133">Transmembrane helix</keyword>
<evidence type="ECO:0000256" key="7">
    <source>
        <dbReference type="ARBA" id="ARBA00022737"/>
    </source>
</evidence>
<dbReference type="PRINTS" id="PR00019">
    <property type="entry name" value="LEURICHRPT"/>
</dbReference>
<dbReference type="Gene3D" id="3.80.10.10">
    <property type="entry name" value="Ribonuclease Inhibitor"/>
    <property type="match status" value="2"/>
</dbReference>
<organism evidence="13 14">
    <name type="scientific">Dioscorea cayennensis subsp. rotundata</name>
    <name type="common">White Guinea yam</name>
    <name type="synonym">Dioscorea rotundata</name>
    <dbReference type="NCBI Taxonomy" id="55577"/>
    <lineage>
        <taxon>Eukaryota</taxon>
        <taxon>Viridiplantae</taxon>
        <taxon>Streptophyta</taxon>
        <taxon>Embryophyta</taxon>
        <taxon>Tracheophyta</taxon>
        <taxon>Spermatophyta</taxon>
        <taxon>Magnoliopsida</taxon>
        <taxon>Liliopsida</taxon>
        <taxon>Dioscoreales</taxon>
        <taxon>Dioscoreaceae</taxon>
        <taxon>Dioscorea</taxon>
    </lineage>
</organism>
<evidence type="ECO:0000313" key="14">
    <source>
        <dbReference type="RefSeq" id="XP_039119190.1"/>
    </source>
</evidence>
<evidence type="ECO:0000256" key="9">
    <source>
        <dbReference type="ARBA" id="ARBA00023136"/>
    </source>
</evidence>
<evidence type="ECO:0000256" key="2">
    <source>
        <dbReference type="ARBA" id="ARBA00009592"/>
    </source>
</evidence>
<protein>
    <submittedName>
        <fullName evidence="14">Receptor-like protein 56</fullName>
    </submittedName>
</protein>
<evidence type="ECO:0000256" key="5">
    <source>
        <dbReference type="ARBA" id="ARBA00022692"/>
    </source>
</evidence>
<gene>
    <name evidence="14" type="primary">LOC120255434</name>
</gene>
<evidence type="ECO:0000256" key="8">
    <source>
        <dbReference type="ARBA" id="ARBA00022989"/>
    </source>
</evidence>
<keyword evidence="13" id="KW-1185">Reference proteome</keyword>
<name>A0AB40AVN4_DIOCR</name>
<dbReference type="FunFam" id="3.80.10.10:FF:000111">
    <property type="entry name" value="LRR receptor-like serine/threonine-protein kinase ERECTA"/>
    <property type="match status" value="1"/>
</dbReference>
<keyword evidence="10" id="KW-0325">Glycoprotein</keyword>
<dbReference type="PANTHER" id="PTHR48062:SF52">
    <property type="entry name" value="RECEPTOR-LIKE PROTEIN 8-RELATED"/>
    <property type="match status" value="1"/>
</dbReference>
<evidence type="ECO:0000256" key="12">
    <source>
        <dbReference type="SAM" id="Phobius"/>
    </source>
</evidence>
<dbReference type="Proteomes" id="UP001515500">
    <property type="component" value="Unplaced"/>
</dbReference>
<dbReference type="RefSeq" id="XP_039119190.1">
    <property type="nucleotide sequence ID" value="XM_039263256.1"/>
</dbReference>
<dbReference type="SUPFAM" id="SSF52058">
    <property type="entry name" value="L domain-like"/>
    <property type="match status" value="2"/>
</dbReference>
<accession>A0AB40AVN4</accession>
<evidence type="ECO:0000313" key="13">
    <source>
        <dbReference type="Proteomes" id="UP001515500"/>
    </source>
</evidence>
<keyword evidence="6" id="KW-0732">Signal</keyword>
<dbReference type="Pfam" id="PF00560">
    <property type="entry name" value="LRR_1"/>
    <property type="match status" value="4"/>
</dbReference>
<dbReference type="AlphaFoldDB" id="A0AB40AVN4"/>
<evidence type="ECO:0000256" key="4">
    <source>
        <dbReference type="ARBA" id="ARBA00022614"/>
    </source>
</evidence>
<keyword evidence="5 12" id="KW-0812">Transmembrane</keyword>
<dbReference type="GeneID" id="120255434"/>
<sequence length="498" mass="56404">MAYQHVRLEFSKLNNLVELDISGNNFTGVSSFMSKEWTSLRRLYIDGNELNGTSLAGLCKIKNFEELGVSHNNLKGNIPVCIGNLSSLKHIDISYNQFGTLFSSSVIKNLTLHKYAIFSDNNFEGILSIDLFSNNIDLKVLDLSNNYQLEVQTQHLRMMPPFQLNEISLSNCILSRPSSFIPTFLSNQYMIEYIDFSKGPLIFPSYKVNLLLFDISNNELAGEIPNNIGYVLLDIEYLRMSHNFLQGAIPSSFGNLNHVKLVDLSYNHLSVSMWLEAILDIGYESSKPNKEFFWYHINGQLSSAITAEIGDIGFLTKRKSYSYEGDILNYLYGLDLSENQFDGKIPEEVGEMTLLRALNFSSNHLTGPIPATLSRLTNIESLDLSHNMLIGRIPLQLIELHFLQVFSVAYNNLSGPTLGMVSQFGTFDERSYEGNPYLCGPPLVKKCTFMVPSPELSQVANDHDDEEEVMDHIIFFASFAFGFIIGFWGWMALLYFRK</sequence>
<keyword evidence="7" id="KW-0677">Repeat</keyword>
<keyword evidence="4" id="KW-0433">Leucine-rich repeat</keyword>
<comment type="subcellular location">
    <subcellularLocation>
        <location evidence="1">Cell membrane</location>
    </subcellularLocation>
    <subcellularLocation>
        <location evidence="11">Endomembrane system</location>
        <topology evidence="11">Single-pass membrane protein</topology>
    </subcellularLocation>
</comment>
<dbReference type="InterPro" id="IPR051502">
    <property type="entry name" value="RLP_Defense_Trigger"/>
</dbReference>